<organism evidence="3 4">
    <name type="scientific">Ephemerocybe angulata</name>
    <dbReference type="NCBI Taxonomy" id="980116"/>
    <lineage>
        <taxon>Eukaryota</taxon>
        <taxon>Fungi</taxon>
        <taxon>Dikarya</taxon>
        <taxon>Basidiomycota</taxon>
        <taxon>Agaricomycotina</taxon>
        <taxon>Agaricomycetes</taxon>
        <taxon>Agaricomycetidae</taxon>
        <taxon>Agaricales</taxon>
        <taxon>Agaricineae</taxon>
        <taxon>Psathyrellaceae</taxon>
        <taxon>Ephemerocybe</taxon>
    </lineage>
</organism>
<proteinExistence type="predicted"/>
<feature type="region of interest" description="Disordered" evidence="1">
    <location>
        <begin position="230"/>
        <end position="252"/>
    </location>
</feature>
<dbReference type="Proteomes" id="UP000521943">
    <property type="component" value="Unassembled WGS sequence"/>
</dbReference>
<evidence type="ECO:0000256" key="1">
    <source>
        <dbReference type="SAM" id="MobiDB-lite"/>
    </source>
</evidence>
<keyword evidence="4" id="KW-1185">Reference proteome</keyword>
<dbReference type="OrthoDB" id="2987507at2759"/>
<feature type="region of interest" description="Disordered" evidence="1">
    <location>
        <begin position="171"/>
        <end position="197"/>
    </location>
</feature>
<evidence type="ECO:0000313" key="3">
    <source>
        <dbReference type="EMBL" id="KAF6754668.1"/>
    </source>
</evidence>
<reference evidence="3 4" key="1">
    <citation type="submission" date="2020-07" db="EMBL/GenBank/DDBJ databases">
        <title>Comparative genomics of pyrophilous fungi reveals a link between fire events and developmental genes.</title>
        <authorList>
            <consortium name="DOE Joint Genome Institute"/>
            <person name="Steindorff A.S."/>
            <person name="Carver A."/>
            <person name="Calhoun S."/>
            <person name="Stillman K."/>
            <person name="Liu H."/>
            <person name="Lipzen A."/>
            <person name="Pangilinan J."/>
            <person name="Labutti K."/>
            <person name="Bruns T.D."/>
            <person name="Grigoriev I.V."/>
        </authorList>
    </citation>
    <scope>NUCLEOTIDE SEQUENCE [LARGE SCALE GENOMIC DNA]</scope>
    <source>
        <strain evidence="3 4">CBS 144469</strain>
    </source>
</reference>
<feature type="compositionally biased region" description="Polar residues" evidence="1">
    <location>
        <begin position="239"/>
        <end position="248"/>
    </location>
</feature>
<name>A0A8H6M3W0_9AGAR</name>
<feature type="region of interest" description="Disordered" evidence="1">
    <location>
        <begin position="298"/>
        <end position="331"/>
    </location>
</feature>
<evidence type="ECO:0000256" key="2">
    <source>
        <dbReference type="SAM" id="Phobius"/>
    </source>
</evidence>
<comment type="caution">
    <text evidence="3">The sequence shown here is derived from an EMBL/GenBank/DDBJ whole genome shotgun (WGS) entry which is preliminary data.</text>
</comment>
<evidence type="ECO:0000313" key="4">
    <source>
        <dbReference type="Proteomes" id="UP000521943"/>
    </source>
</evidence>
<keyword evidence="2" id="KW-0472">Membrane</keyword>
<sequence length="331" mass="35503">MASLVVIDDQPTTNASIPTIQYNPPANWKANQVCVACNLTSSAAMTRLYQNAYGGTWTNAWWAPDVRLLTASVDFQGSTVAAYFILFWRSEDPNSNGLGALNFYIDNQLELSKDINADEYTFELDSTTRTLLFQKSNLNPDVSHNFRIGWTNNGSRPRVAIGLDAIEYTPSPSSTTGSTSTPGATSTTSASGSTGSSKPIAKIVAPTVVVVVAVLAALLAFFLWRKRRHGRKTGLAPHTPTSQGQQVPGLNMQYGSLHAHPFQVPSTVGRESHEGGSQIVSPSSMTMSASDYSALYTSTASGAQAQEPPPYTDGQEFEGESTGASVHKSRR</sequence>
<gene>
    <name evidence="3" type="ORF">DFP72DRAFT_1068240</name>
</gene>
<keyword evidence="2" id="KW-0812">Transmembrane</keyword>
<dbReference type="AlphaFoldDB" id="A0A8H6M3W0"/>
<dbReference type="EMBL" id="JACGCI010000033">
    <property type="protein sequence ID" value="KAF6754668.1"/>
    <property type="molecule type" value="Genomic_DNA"/>
</dbReference>
<feature type="transmembrane region" description="Helical" evidence="2">
    <location>
        <begin position="203"/>
        <end position="224"/>
    </location>
</feature>
<accession>A0A8H6M3W0</accession>
<keyword evidence="2" id="KW-1133">Transmembrane helix</keyword>
<protein>
    <submittedName>
        <fullName evidence="3">Uncharacterized protein</fullName>
    </submittedName>
</protein>